<accession>A0A1Q2CTV5</accession>
<dbReference type="GO" id="GO:0005524">
    <property type="term" value="F:ATP binding"/>
    <property type="evidence" value="ECO:0007669"/>
    <property type="project" value="UniProtKB-KW"/>
</dbReference>
<evidence type="ECO:0000313" key="6">
    <source>
        <dbReference type="Proteomes" id="UP000188235"/>
    </source>
</evidence>
<evidence type="ECO:0000259" key="4">
    <source>
        <dbReference type="PROSITE" id="PS50893"/>
    </source>
</evidence>
<sequence>MAAPELVTAEHVYVSIGGMPILRDVSISVRASEAVALLGGNGSGKSTLVRTLLGILPHQQGEVKLFGHSVPGFRDWWKVGYVPQHSAIAVSNATVGEIVSTGRLAHHRPFQWLNRGDREVVARTLDLVGLADRAAWPFRSLSGGQKQRVLIARALTSEPELLVMDEPLAGVDLHSQDGLADLLGRLRDDGLGILVVLHERGPMARILDRGITLCDGRVVEGEPILGSTCTDEKPHHDTIGLTDPIAGGLT</sequence>
<gene>
    <name evidence="5" type="ORF">BW733_00435</name>
</gene>
<dbReference type="PROSITE" id="PS00211">
    <property type="entry name" value="ABC_TRANSPORTER_1"/>
    <property type="match status" value="1"/>
</dbReference>
<organism evidence="5 6">
    <name type="scientific">Tessaracoccus flavescens</name>
    <dbReference type="NCBI Taxonomy" id="399497"/>
    <lineage>
        <taxon>Bacteria</taxon>
        <taxon>Bacillati</taxon>
        <taxon>Actinomycetota</taxon>
        <taxon>Actinomycetes</taxon>
        <taxon>Propionibacteriales</taxon>
        <taxon>Propionibacteriaceae</taxon>
        <taxon>Tessaracoccus</taxon>
    </lineage>
</organism>
<dbReference type="Pfam" id="PF00005">
    <property type="entry name" value="ABC_tran"/>
    <property type="match status" value="1"/>
</dbReference>
<dbReference type="InterPro" id="IPR027417">
    <property type="entry name" value="P-loop_NTPase"/>
</dbReference>
<keyword evidence="1" id="KW-0813">Transport</keyword>
<dbReference type="STRING" id="399497.BW733_00435"/>
<name>A0A1Q2CTV5_9ACTN</name>
<dbReference type="SUPFAM" id="SSF52540">
    <property type="entry name" value="P-loop containing nucleoside triphosphate hydrolases"/>
    <property type="match status" value="1"/>
</dbReference>
<evidence type="ECO:0000313" key="5">
    <source>
        <dbReference type="EMBL" id="AQP49531.1"/>
    </source>
</evidence>
<dbReference type="InterPro" id="IPR017871">
    <property type="entry name" value="ABC_transporter-like_CS"/>
</dbReference>
<evidence type="ECO:0000256" key="2">
    <source>
        <dbReference type="ARBA" id="ARBA00022741"/>
    </source>
</evidence>
<dbReference type="Proteomes" id="UP000188235">
    <property type="component" value="Chromosome"/>
</dbReference>
<dbReference type="InterPro" id="IPR003439">
    <property type="entry name" value="ABC_transporter-like_ATP-bd"/>
</dbReference>
<dbReference type="GO" id="GO:0016887">
    <property type="term" value="F:ATP hydrolysis activity"/>
    <property type="evidence" value="ECO:0007669"/>
    <property type="project" value="InterPro"/>
</dbReference>
<keyword evidence="3 5" id="KW-0067">ATP-binding</keyword>
<dbReference type="PANTHER" id="PTHR42734">
    <property type="entry name" value="METAL TRANSPORT SYSTEM ATP-BINDING PROTEIN TM_0124-RELATED"/>
    <property type="match status" value="1"/>
</dbReference>
<dbReference type="AlphaFoldDB" id="A0A1Q2CTV5"/>
<keyword evidence="6" id="KW-1185">Reference proteome</keyword>
<keyword evidence="2" id="KW-0547">Nucleotide-binding</keyword>
<protein>
    <submittedName>
        <fullName evidence="5">ABC transporter ATP-binding protein</fullName>
    </submittedName>
</protein>
<reference evidence="5 6" key="1">
    <citation type="journal article" date="2008" name="Int. J. Syst. Evol. Microbiol.">
        <title>Tessaracoccus flavescens sp. nov., isolated from marine sediment.</title>
        <authorList>
            <person name="Lee D.W."/>
            <person name="Lee S.D."/>
        </authorList>
    </citation>
    <scope>NUCLEOTIDE SEQUENCE [LARGE SCALE GENOMIC DNA]</scope>
    <source>
        <strain evidence="5 6">SST-39T</strain>
    </source>
</reference>
<dbReference type="OrthoDB" id="5296765at2"/>
<dbReference type="PROSITE" id="PS50893">
    <property type="entry name" value="ABC_TRANSPORTER_2"/>
    <property type="match status" value="1"/>
</dbReference>
<evidence type="ECO:0000256" key="1">
    <source>
        <dbReference type="ARBA" id="ARBA00022448"/>
    </source>
</evidence>
<dbReference type="Gene3D" id="3.40.50.300">
    <property type="entry name" value="P-loop containing nucleotide triphosphate hydrolases"/>
    <property type="match status" value="1"/>
</dbReference>
<evidence type="ECO:0000256" key="3">
    <source>
        <dbReference type="ARBA" id="ARBA00022840"/>
    </source>
</evidence>
<dbReference type="KEGG" id="tfa:BW733_00435"/>
<proteinExistence type="predicted"/>
<dbReference type="EMBL" id="CP019607">
    <property type="protein sequence ID" value="AQP49531.1"/>
    <property type="molecule type" value="Genomic_DNA"/>
</dbReference>
<feature type="domain" description="ABC transporter" evidence="4">
    <location>
        <begin position="7"/>
        <end position="240"/>
    </location>
</feature>
<dbReference type="InterPro" id="IPR050153">
    <property type="entry name" value="Metal_Ion_Import_ABC"/>
</dbReference>
<dbReference type="SMART" id="SM00382">
    <property type="entry name" value="AAA"/>
    <property type="match status" value="1"/>
</dbReference>
<dbReference type="InterPro" id="IPR003593">
    <property type="entry name" value="AAA+_ATPase"/>
</dbReference>
<dbReference type="RefSeq" id="WP_077346915.1">
    <property type="nucleotide sequence ID" value="NZ_CP019607.1"/>
</dbReference>